<sequence>MISILKRLWRQYVQMSVNHPGIAISLSTHLASRGRIRVHPRCYRLQLDSDPDRVFELLRELATDVSVVFDVGANFGITSLVADGAVRDGGTVVAFEPSAQNLKVLEFNMNASAINPFRVERFCVGDHEGMTDFYLLGGDGMHTSNSLNFGQEAGHEITHVKPDQTTIVQVPIRTLDAYCSNTGLVPDVIKIDVEGAELQVLRGAYQTLLKHRPKLMIGVHPFWWPKEQQADELRLLLEELNYSSTKLDGSATTLEDFEDVVCTPLTKSKQVTT</sequence>
<dbReference type="AlphaFoldDB" id="Q7UVR7"/>
<dbReference type="InterPro" id="IPR006342">
    <property type="entry name" value="FkbM_mtfrase"/>
</dbReference>
<evidence type="ECO:0000313" key="3">
    <source>
        <dbReference type="Proteomes" id="UP000001025"/>
    </source>
</evidence>
<dbReference type="OrthoDB" id="7272699at2"/>
<gene>
    <name evidence="2" type="ordered locus">RB2479</name>
</gene>
<dbReference type="InterPro" id="IPR029063">
    <property type="entry name" value="SAM-dependent_MTases_sf"/>
</dbReference>
<dbReference type="STRING" id="243090.RB2479"/>
<dbReference type="NCBIfam" id="TIGR01444">
    <property type="entry name" value="fkbM_fam"/>
    <property type="match status" value="1"/>
</dbReference>
<dbReference type="PANTHER" id="PTHR34203:SF15">
    <property type="entry name" value="SLL1173 PROTEIN"/>
    <property type="match status" value="1"/>
</dbReference>
<protein>
    <recommendedName>
        <fullName evidence="1">Methyltransferase FkbM domain-containing protein</fullName>
    </recommendedName>
</protein>
<dbReference type="GO" id="GO:0008171">
    <property type="term" value="F:O-methyltransferase activity"/>
    <property type="evidence" value="ECO:0000318"/>
    <property type="project" value="GO_Central"/>
</dbReference>
<dbReference type="Pfam" id="PF05050">
    <property type="entry name" value="Methyltransf_21"/>
    <property type="match status" value="1"/>
</dbReference>
<dbReference type="PATRIC" id="fig|243090.15.peg.1134"/>
<dbReference type="InParanoid" id="Q7UVR7"/>
<proteinExistence type="predicted"/>
<keyword evidence="3" id="KW-1185">Reference proteome</keyword>
<dbReference type="eggNOG" id="COG2242">
    <property type="taxonomic scope" value="Bacteria"/>
</dbReference>
<evidence type="ECO:0000313" key="2">
    <source>
        <dbReference type="EMBL" id="CAD72655.1"/>
    </source>
</evidence>
<dbReference type="SUPFAM" id="SSF53335">
    <property type="entry name" value="S-adenosyl-L-methionine-dependent methyltransferases"/>
    <property type="match status" value="1"/>
</dbReference>
<reference evidence="2 3" key="1">
    <citation type="journal article" date="2003" name="Proc. Natl. Acad. Sci. U.S.A.">
        <title>Complete genome sequence of the marine planctomycete Pirellula sp. strain 1.</title>
        <authorList>
            <person name="Gloeckner F.O."/>
            <person name="Kube M."/>
            <person name="Bauer M."/>
            <person name="Teeling H."/>
            <person name="Lombardot T."/>
            <person name="Ludwig W."/>
            <person name="Gade D."/>
            <person name="Beck A."/>
            <person name="Borzym K."/>
            <person name="Heitmann K."/>
            <person name="Rabus R."/>
            <person name="Schlesner H."/>
            <person name="Amann R."/>
            <person name="Reinhardt R."/>
        </authorList>
    </citation>
    <scope>NUCLEOTIDE SEQUENCE [LARGE SCALE GENOMIC DNA]</scope>
    <source>
        <strain evidence="3">DSM 10527 / NCIMB 13988 / SH1</strain>
    </source>
</reference>
<feature type="domain" description="Methyltransferase FkbM" evidence="1">
    <location>
        <begin position="70"/>
        <end position="243"/>
    </location>
</feature>
<dbReference type="KEGG" id="rba:RB2479"/>
<dbReference type="Gene3D" id="3.40.50.150">
    <property type="entry name" value="Vaccinia Virus protein VP39"/>
    <property type="match status" value="1"/>
</dbReference>
<organism evidence="2 3">
    <name type="scientific">Rhodopirellula baltica (strain DSM 10527 / NCIMB 13988 / SH1)</name>
    <dbReference type="NCBI Taxonomy" id="243090"/>
    <lineage>
        <taxon>Bacteria</taxon>
        <taxon>Pseudomonadati</taxon>
        <taxon>Planctomycetota</taxon>
        <taxon>Planctomycetia</taxon>
        <taxon>Pirellulales</taxon>
        <taxon>Pirellulaceae</taxon>
        <taxon>Rhodopirellula</taxon>
    </lineage>
</organism>
<dbReference type="Proteomes" id="UP000001025">
    <property type="component" value="Chromosome"/>
</dbReference>
<accession>Q7UVR7</accession>
<dbReference type="EnsemblBacteria" id="CAD72655">
    <property type="protein sequence ID" value="CAD72655"/>
    <property type="gene ID" value="RB2479"/>
</dbReference>
<name>Q7UVR7_RHOBA</name>
<evidence type="ECO:0000259" key="1">
    <source>
        <dbReference type="Pfam" id="PF05050"/>
    </source>
</evidence>
<dbReference type="InterPro" id="IPR052514">
    <property type="entry name" value="SAM-dependent_MTase"/>
</dbReference>
<dbReference type="PANTHER" id="PTHR34203">
    <property type="entry name" value="METHYLTRANSFERASE, FKBM FAMILY PROTEIN"/>
    <property type="match status" value="1"/>
</dbReference>
<dbReference type="EMBL" id="BX294137">
    <property type="protein sequence ID" value="CAD72655.1"/>
    <property type="molecule type" value="Genomic_DNA"/>
</dbReference>
<dbReference type="HOGENOM" id="CLU_1018933_0_0_0"/>